<dbReference type="InterPro" id="IPR003156">
    <property type="entry name" value="DHHA1_dom"/>
</dbReference>
<evidence type="ECO:0000313" key="3">
    <source>
        <dbReference type="EMBL" id="MDK6028940.1"/>
    </source>
</evidence>
<organism evidence="3 4">
    <name type="scientific">Ignisphaera cupida</name>
    <dbReference type="NCBI Taxonomy" id="3050454"/>
    <lineage>
        <taxon>Archaea</taxon>
        <taxon>Thermoproteota</taxon>
        <taxon>Thermoprotei</taxon>
        <taxon>Desulfurococcales</taxon>
        <taxon>Desulfurococcaceae</taxon>
        <taxon>Ignisphaera</taxon>
    </lineage>
</organism>
<dbReference type="PANTHER" id="PTHR42146:SF1">
    <property type="entry name" value="OLIGORIBONUCLEASE NRNB"/>
    <property type="match status" value="1"/>
</dbReference>
<evidence type="ECO:0000313" key="4">
    <source>
        <dbReference type="Proteomes" id="UP001529235"/>
    </source>
</evidence>
<evidence type="ECO:0000259" key="2">
    <source>
        <dbReference type="Pfam" id="PF02272"/>
    </source>
</evidence>
<feature type="domain" description="DHHA1" evidence="2">
    <location>
        <begin position="228"/>
        <end position="282"/>
    </location>
</feature>
<dbReference type="SUPFAM" id="SSF64182">
    <property type="entry name" value="DHH phosphoesterases"/>
    <property type="match status" value="1"/>
</dbReference>
<dbReference type="Pfam" id="PF02272">
    <property type="entry name" value="DHHA1"/>
    <property type="match status" value="1"/>
</dbReference>
<gene>
    <name evidence="3" type="ORF">QPL79_06150</name>
</gene>
<dbReference type="Proteomes" id="UP001529235">
    <property type="component" value="Unassembled WGS sequence"/>
</dbReference>
<name>A0ABD4Z6X0_9CREN</name>
<dbReference type="InterPro" id="IPR038763">
    <property type="entry name" value="DHH_sf"/>
</dbReference>
<dbReference type="InterPro" id="IPR001667">
    <property type="entry name" value="DDH_dom"/>
</dbReference>
<dbReference type="Pfam" id="PF01368">
    <property type="entry name" value="DHH"/>
    <property type="match status" value="1"/>
</dbReference>
<evidence type="ECO:0000259" key="1">
    <source>
        <dbReference type="Pfam" id="PF01368"/>
    </source>
</evidence>
<dbReference type="AlphaFoldDB" id="A0ABD4Z6X0"/>
<protein>
    <submittedName>
        <fullName evidence="3">DHHA1 domain-containing protein</fullName>
    </submittedName>
</protein>
<sequence length="310" mass="34940">MLSYLITHTDIDGVAAAALYTYLTRSSYNIIFAEPHDLHKVLYKVYRKRPKLVAIFDLGLNANHVDFVAGVVELLSSKNSNVIWFDHHVWNDEWINRIVESGAKLFVDRSTCATGVVAKYVSGEESVDKEFIDELVAGVCGADLWRFDHSLSPFFMRLVRRGDSNDWRLYVYNVISKGVLWCDDFEKKVVERIEEEIKELSKDMRIRVFETNGVRVGIALKNQRVENSILASRVMSISNADIVAIVDRSGKISLRSRGFDVRSIAVALGGGGHRAAAGAKIDIPLHVKLLSIFNENAILEYVENIIKSHI</sequence>
<keyword evidence="4" id="KW-1185">Reference proteome</keyword>
<dbReference type="PANTHER" id="PTHR42146">
    <property type="entry name" value="3',5'-CYCLIC-NUCLEOTIDE PHOSPHODIESTERASE"/>
    <property type="match status" value="1"/>
</dbReference>
<reference evidence="3 4" key="1">
    <citation type="submission" date="2023-05" db="EMBL/GenBank/DDBJ databases">
        <title>A new hyperthermophilic archaea 'Ignisphaera cupida' sp. nov. and description of the family 'Ignisphaeraceae' fam. nov.</title>
        <authorList>
            <person name="Podosokorskaya O.A."/>
            <person name="Elcheninov A.G."/>
            <person name="Klukina A."/>
            <person name="Merkel A.Y."/>
        </authorList>
    </citation>
    <scope>NUCLEOTIDE SEQUENCE [LARGE SCALE GENOMIC DNA]</scope>
    <source>
        <strain evidence="3 4">4213-co</strain>
    </source>
</reference>
<feature type="domain" description="DDH" evidence="1">
    <location>
        <begin position="5"/>
        <end position="138"/>
    </location>
</feature>
<dbReference type="InterPro" id="IPR052968">
    <property type="entry name" value="Nucleotide_metab_enz"/>
</dbReference>
<dbReference type="EMBL" id="JASNVW010000003">
    <property type="protein sequence ID" value="MDK6028940.1"/>
    <property type="molecule type" value="Genomic_DNA"/>
</dbReference>
<dbReference type="Gene3D" id="3.10.310.30">
    <property type="match status" value="1"/>
</dbReference>
<proteinExistence type="predicted"/>
<accession>A0ABD4Z6X0</accession>
<comment type="caution">
    <text evidence="3">The sequence shown here is derived from an EMBL/GenBank/DDBJ whole genome shotgun (WGS) entry which is preliminary data.</text>
</comment>